<sequence length="170" mass="18868">MDSFSLGPLLPDVEIAIGLYNNVSNCKDLKEKISEGNLCIALVKAEMIVDTFQLLVAASKAFYHEVEKQLKTRTVFTEILYNLSPSNKISECFKLFGVNDTAENIIVVCRKNDSSSVRSEVQGNLVSLSLLDKICDKELVKKLYKITESEVSVSPLVDCVVSQMIAKEVK</sequence>
<dbReference type="NCBIfam" id="NF011465">
    <property type="entry name" value="PRK14886.1-1"/>
    <property type="match status" value="1"/>
</dbReference>
<gene>
    <name evidence="6" type="primary">Tprkb</name>
</gene>
<reference evidence="6" key="1">
    <citation type="submission" date="2020-04" db="EMBL/GenBank/DDBJ databases">
        <authorList>
            <person name="Neveu A P."/>
        </authorList>
    </citation>
    <scope>NUCLEOTIDE SEQUENCE</scope>
    <source>
        <tissue evidence="6">Whole embryo</tissue>
    </source>
</reference>
<dbReference type="GO" id="GO:0005634">
    <property type="term" value="C:nucleus"/>
    <property type="evidence" value="ECO:0007669"/>
    <property type="project" value="UniProtKB-SubCell"/>
</dbReference>
<comment type="similarity">
    <text evidence="2 5">Belongs to the CGI121/TPRKB family.</text>
</comment>
<evidence type="ECO:0000256" key="1">
    <source>
        <dbReference type="ARBA" id="ARBA00004123"/>
    </source>
</evidence>
<dbReference type="SUPFAM" id="SSF143870">
    <property type="entry name" value="PF0523-like"/>
    <property type="match status" value="1"/>
</dbReference>
<dbReference type="GO" id="GO:0000408">
    <property type="term" value="C:EKC/KEOPS complex"/>
    <property type="evidence" value="ECO:0007669"/>
    <property type="project" value="TreeGrafter"/>
</dbReference>
<dbReference type="AlphaFoldDB" id="A0A6F9DUR8"/>
<evidence type="ECO:0000256" key="3">
    <source>
        <dbReference type="ARBA" id="ARBA00022694"/>
    </source>
</evidence>
<evidence type="ECO:0000256" key="5">
    <source>
        <dbReference type="RuleBase" id="RU004398"/>
    </source>
</evidence>
<keyword evidence="4 5" id="KW-0539">Nucleus</keyword>
<organism evidence="6">
    <name type="scientific">Phallusia mammillata</name>
    <dbReference type="NCBI Taxonomy" id="59560"/>
    <lineage>
        <taxon>Eukaryota</taxon>
        <taxon>Metazoa</taxon>
        <taxon>Chordata</taxon>
        <taxon>Tunicata</taxon>
        <taxon>Ascidiacea</taxon>
        <taxon>Phlebobranchia</taxon>
        <taxon>Ascidiidae</taxon>
        <taxon>Phallusia</taxon>
    </lineage>
</organism>
<accession>A0A6F9DUR8</accession>
<dbReference type="InterPro" id="IPR013926">
    <property type="entry name" value="CGI121/TPRKB"/>
</dbReference>
<comment type="subcellular location">
    <subcellularLocation>
        <location evidence="1">Nucleus</location>
    </subcellularLocation>
</comment>
<dbReference type="GO" id="GO:0002949">
    <property type="term" value="P:tRNA threonylcarbamoyladenosine modification"/>
    <property type="evidence" value="ECO:0007669"/>
    <property type="project" value="TreeGrafter"/>
</dbReference>
<dbReference type="Pfam" id="PF08617">
    <property type="entry name" value="CGI-121"/>
    <property type="match status" value="1"/>
</dbReference>
<keyword evidence="3" id="KW-0819">tRNA processing</keyword>
<dbReference type="Gene3D" id="3.30.2380.10">
    <property type="entry name" value="CGI121/TPRKB"/>
    <property type="match status" value="1"/>
</dbReference>
<evidence type="ECO:0000256" key="4">
    <source>
        <dbReference type="ARBA" id="ARBA00023242"/>
    </source>
</evidence>
<evidence type="ECO:0000313" key="6">
    <source>
        <dbReference type="EMBL" id="CAB3267197.1"/>
    </source>
</evidence>
<protein>
    <submittedName>
        <fullName evidence="6">EKC/KEOPS complex subunit Tprkb-like</fullName>
    </submittedName>
</protein>
<proteinExistence type="evidence at transcript level"/>
<dbReference type="GO" id="GO:0005829">
    <property type="term" value="C:cytosol"/>
    <property type="evidence" value="ECO:0007669"/>
    <property type="project" value="TreeGrafter"/>
</dbReference>
<dbReference type="EMBL" id="LR791335">
    <property type="protein sequence ID" value="CAB3267197.1"/>
    <property type="molecule type" value="mRNA"/>
</dbReference>
<name>A0A6F9DUR8_9ASCI</name>
<dbReference type="PANTHER" id="PTHR15840">
    <property type="entry name" value="CGI-121 FAMILY MEMBER"/>
    <property type="match status" value="1"/>
</dbReference>
<dbReference type="PANTHER" id="PTHR15840:SF10">
    <property type="entry name" value="EKC_KEOPS COMPLEX SUBUNIT TPRKB"/>
    <property type="match status" value="1"/>
</dbReference>
<evidence type="ECO:0000256" key="2">
    <source>
        <dbReference type="ARBA" id="ARBA00005546"/>
    </source>
</evidence>
<dbReference type="InterPro" id="IPR036504">
    <property type="entry name" value="CGI121/TPRKB_sf"/>
</dbReference>